<evidence type="ECO:0000313" key="1">
    <source>
        <dbReference type="Ensembl" id="ENSHHUP00000026172.1"/>
    </source>
</evidence>
<reference evidence="2" key="1">
    <citation type="submission" date="2018-06" db="EMBL/GenBank/DDBJ databases">
        <title>Genome assembly of Danube salmon.</title>
        <authorList>
            <person name="Macqueen D.J."/>
            <person name="Gundappa M.K."/>
        </authorList>
    </citation>
    <scope>NUCLEOTIDE SEQUENCE [LARGE SCALE GENOMIC DNA]</scope>
</reference>
<dbReference type="PANTHER" id="PTHR14247:SF11">
    <property type="entry name" value="SH2 DOMAIN-CONTAINING PROTEIN 3A"/>
    <property type="match status" value="1"/>
</dbReference>
<dbReference type="Proteomes" id="UP000314982">
    <property type="component" value="Unassembled WGS sequence"/>
</dbReference>
<dbReference type="SUPFAM" id="SSF48366">
    <property type="entry name" value="Ras GEF"/>
    <property type="match status" value="1"/>
</dbReference>
<reference evidence="1" key="2">
    <citation type="submission" date="2025-08" db="UniProtKB">
        <authorList>
            <consortium name="Ensembl"/>
        </authorList>
    </citation>
    <scope>IDENTIFICATION</scope>
</reference>
<dbReference type="Ensembl" id="ENSHHUT00000027207.1">
    <property type="protein sequence ID" value="ENSHHUP00000026172.1"/>
    <property type="gene ID" value="ENSHHUG00000016569.1"/>
</dbReference>
<evidence type="ECO:0000313" key="2">
    <source>
        <dbReference type="Proteomes" id="UP000314982"/>
    </source>
</evidence>
<dbReference type="InterPro" id="IPR036964">
    <property type="entry name" value="RASGEF_cat_dom_sf"/>
</dbReference>
<dbReference type="Gene3D" id="1.10.840.10">
    <property type="entry name" value="Ras guanine-nucleotide exchange factors catalytic domain"/>
    <property type="match status" value="1"/>
</dbReference>
<name>A0A4W5LJZ0_9TELE</name>
<protein>
    <submittedName>
        <fullName evidence="1">Uncharacterized protein</fullName>
    </submittedName>
</protein>
<organism evidence="1 2">
    <name type="scientific">Hucho hucho</name>
    <name type="common">huchen</name>
    <dbReference type="NCBI Taxonomy" id="62062"/>
    <lineage>
        <taxon>Eukaryota</taxon>
        <taxon>Metazoa</taxon>
        <taxon>Chordata</taxon>
        <taxon>Craniata</taxon>
        <taxon>Vertebrata</taxon>
        <taxon>Euteleostomi</taxon>
        <taxon>Actinopterygii</taxon>
        <taxon>Neopterygii</taxon>
        <taxon>Teleostei</taxon>
        <taxon>Protacanthopterygii</taxon>
        <taxon>Salmoniformes</taxon>
        <taxon>Salmonidae</taxon>
        <taxon>Salmoninae</taxon>
        <taxon>Hucho</taxon>
    </lineage>
</organism>
<dbReference type="GeneTree" id="ENSGT00940000154130"/>
<dbReference type="PANTHER" id="PTHR14247">
    <property type="entry name" value="BREAST CANCER ANTI-ESTROGEN RESISTANCE PROTEIN 3 HOMOLOG-LIKE PROTEIN"/>
    <property type="match status" value="1"/>
</dbReference>
<dbReference type="GO" id="GO:0005085">
    <property type="term" value="F:guanyl-nucleotide exchange factor activity"/>
    <property type="evidence" value="ECO:0007669"/>
    <property type="project" value="InterPro"/>
</dbReference>
<sequence>MMGVGSGLELVTLSHGQQLRQDLLERHHLLALGVAIDILGCTGTVGQRAMVLHKVILLAQALRDHVHNLYAFSAVMKALEMPQVTHTVRTHTHPHTMLCLKTPDMRQVAQTVYVLCVCR</sequence>
<dbReference type="AlphaFoldDB" id="A0A4W5LJZ0"/>
<reference evidence="1" key="3">
    <citation type="submission" date="2025-09" db="UniProtKB">
        <authorList>
            <consortium name="Ensembl"/>
        </authorList>
    </citation>
    <scope>IDENTIFICATION</scope>
</reference>
<keyword evidence="2" id="KW-1185">Reference proteome</keyword>
<dbReference type="GO" id="GO:0007264">
    <property type="term" value="P:small GTPase-mediated signal transduction"/>
    <property type="evidence" value="ECO:0007669"/>
    <property type="project" value="InterPro"/>
</dbReference>
<dbReference type="InterPro" id="IPR051853">
    <property type="entry name" value="SH2-Ras-GEF_adapter"/>
</dbReference>
<accession>A0A4W5LJZ0</accession>
<proteinExistence type="predicted"/>
<dbReference type="InterPro" id="IPR023578">
    <property type="entry name" value="Ras_GEF_dom_sf"/>
</dbReference>